<feature type="modified residue" description="4-aspartylphosphate" evidence="2">
    <location>
        <position position="53"/>
    </location>
</feature>
<evidence type="ECO:0000313" key="5">
    <source>
        <dbReference type="Proteomes" id="UP000220836"/>
    </source>
</evidence>
<dbReference type="RefSeq" id="WP_097804080.1">
    <property type="nucleotide sequence ID" value="NZ_FXYH01000004.1"/>
</dbReference>
<dbReference type="Pfam" id="PF00072">
    <property type="entry name" value="Response_reg"/>
    <property type="match status" value="1"/>
</dbReference>
<dbReference type="PANTHER" id="PTHR44591:SF3">
    <property type="entry name" value="RESPONSE REGULATORY DOMAIN-CONTAINING PROTEIN"/>
    <property type="match status" value="1"/>
</dbReference>
<name>A0A238K7U7_9RHOB</name>
<dbReference type="GO" id="GO:0000160">
    <property type="term" value="P:phosphorelay signal transduction system"/>
    <property type="evidence" value="ECO:0007669"/>
    <property type="project" value="InterPro"/>
</dbReference>
<dbReference type="OrthoDB" id="7864571at2"/>
<evidence type="ECO:0000313" key="4">
    <source>
        <dbReference type="EMBL" id="SMX38875.1"/>
    </source>
</evidence>
<dbReference type="Proteomes" id="UP000220836">
    <property type="component" value="Unassembled WGS sequence"/>
</dbReference>
<dbReference type="AlphaFoldDB" id="A0A238K7U7"/>
<dbReference type="PANTHER" id="PTHR44591">
    <property type="entry name" value="STRESS RESPONSE REGULATOR PROTEIN 1"/>
    <property type="match status" value="1"/>
</dbReference>
<accession>A0A238K7U7</accession>
<evidence type="ECO:0000256" key="1">
    <source>
        <dbReference type="ARBA" id="ARBA00022553"/>
    </source>
</evidence>
<sequence>MSHIYVADDNTEFAEFLATVARREGWTVSLCSNGIELLEKLKLEDGPAFVLVDINMPEMNGIEVIDDMSEIDRPLRVRFVTGGSDATLLAAKMIASARSLSVGRSVFKPVTLDAFRKLLKEEHAELAAL</sequence>
<protein>
    <submittedName>
        <fullName evidence="4">Sporulation initiation phosphotransferase F</fullName>
        <ecNumber evidence="4">2.7.-.-</ecNumber>
    </submittedName>
</protein>
<keyword evidence="4" id="KW-0808">Transferase</keyword>
<dbReference type="CDD" id="cd00156">
    <property type="entry name" value="REC"/>
    <property type="match status" value="1"/>
</dbReference>
<evidence type="ECO:0000256" key="2">
    <source>
        <dbReference type="PROSITE-ProRule" id="PRU00169"/>
    </source>
</evidence>
<dbReference type="EC" id="2.7.-.-" evidence="4"/>
<keyword evidence="1 2" id="KW-0597">Phosphoprotein</keyword>
<dbReference type="InterPro" id="IPR050595">
    <property type="entry name" value="Bact_response_regulator"/>
</dbReference>
<dbReference type="EMBL" id="FXYH01000004">
    <property type="protein sequence ID" value="SMX38875.1"/>
    <property type="molecule type" value="Genomic_DNA"/>
</dbReference>
<feature type="domain" description="Response regulatory" evidence="3">
    <location>
        <begin position="3"/>
        <end position="123"/>
    </location>
</feature>
<reference evidence="4 5" key="1">
    <citation type="submission" date="2017-05" db="EMBL/GenBank/DDBJ databases">
        <authorList>
            <person name="Song R."/>
            <person name="Chenine A.L."/>
            <person name="Ruprecht R.M."/>
        </authorList>
    </citation>
    <scope>NUCLEOTIDE SEQUENCE [LARGE SCALE GENOMIC DNA]</scope>
    <source>
        <strain evidence="4 5">CECT 8663</strain>
    </source>
</reference>
<dbReference type="GO" id="GO:0016740">
    <property type="term" value="F:transferase activity"/>
    <property type="evidence" value="ECO:0007669"/>
    <property type="project" value="UniProtKB-KW"/>
</dbReference>
<gene>
    <name evidence="4" type="primary">spo0F</name>
    <name evidence="4" type="ORF">PEV8663_01587</name>
</gene>
<evidence type="ECO:0000259" key="3">
    <source>
        <dbReference type="PROSITE" id="PS50110"/>
    </source>
</evidence>
<dbReference type="Gene3D" id="3.40.50.2300">
    <property type="match status" value="1"/>
</dbReference>
<dbReference type="PROSITE" id="PS50110">
    <property type="entry name" value="RESPONSE_REGULATORY"/>
    <property type="match status" value="1"/>
</dbReference>
<dbReference type="SUPFAM" id="SSF52172">
    <property type="entry name" value="CheY-like"/>
    <property type="match status" value="1"/>
</dbReference>
<keyword evidence="5" id="KW-1185">Reference proteome</keyword>
<dbReference type="InterPro" id="IPR001789">
    <property type="entry name" value="Sig_transdc_resp-reg_receiver"/>
</dbReference>
<dbReference type="SMART" id="SM00448">
    <property type="entry name" value="REC"/>
    <property type="match status" value="1"/>
</dbReference>
<dbReference type="InterPro" id="IPR011006">
    <property type="entry name" value="CheY-like_superfamily"/>
</dbReference>
<organism evidence="4 5">
    <name type="scientific">Pelagimonas varians</name>
    <dbReference type="NCBI Taxonomy" id="696760"/>
    <lineage>
        <taxon>Bacteria</taxon>
        <taxon>Pseudomonadati</taxon>
        <taxon>Pseudomonadota</taxon>
        <taxon>Alphaproteobacteria</taxon>
        <taxon>Rhodobacterales</taxon>
        <taxon>Roseobacteraceae</taxon>
        <taxon>Pelagimonas</taxon>
    </lineage>
</organism>
<proteinExistence type="predicted"/>